<dbReference type="EMBL" id="PXYV01000033">
    <property type="protein sequence ID" value="PSR21486.1"/>
    <property type="molecule type" value="Genomic_DNA"/>
</dbReference>
<evidence type="ECO:0000256" key="1">
    <source>
        <dbReference type="ARBA" id="ARBA00009986"/>
    </source>
</evidence>
<evidence type="ECO:0000256" key="4">
    <source>
        <dbReference type="RuleBase" id="RU003345"/>
    </source>
</evidence>
<name>A0A2T2WGX6_9FIRM</name>
<dbReference type="InterPro" id="IPR029510">
    <property type="entry name" value="Ald_DH_CS_GLU"/>
</dbReference>
<sequence length="489" mass="52341">MKSTSGPWIEGQTVQGLGPRLEVISPSSGDVVEEVSTANTEQLDLACESAWQAHHDGRWRKLPVLERQRTLMAVGRLLRDADQEWAHRIALEMGMPEGAARFIEVPYTAAAFEFFAGLIPTIHGDTMPVDVPGAPPEYLAMTLKEPVGVCGLITPWNFPLMLPSWKLAAALAAGCTAVLKPAPESPLTALALGPLLQEAGVPDGVVNIVPGGDDIGAQLVEHGRIDKIAFTGETATGRRVLEACGRNIKRASAELGGKSPLLIFDDVDLDQAVSQSLFGNYFNAGQVCQATSRIFVQSTVYEAFLERFQQRASTLRVGSALDPSVDIGPIVRQDRLQIMDSLVQSAVSHGARLVAGGHRLPGPGYFYAPTIVADVPPTMALAQKEVFGPVAAVLPFTNETEAVELANASDYGLAASVFTRDVGRALRLARSVQAGTVWINTVQVLTPTAPFGGMKLSGIGRELGRAGVLEYLQDKTIIVDLNHEPMTYF</sequence>
<keyword evidence="2 4" id="KW-0560">Oxidoreductase</keyword>
<dbReference type="PANTHER" id="PTHR11699">
    <property type="entry name" value="ALDEHYDE DEHYDROGENASE-RELATED"/>
    <property type="match status" value="1"/>
</dbReference>
<dbReference type="Proteomes" id="UP000241848">
    <property type="component" value="Unassembled WGS sequence"/>
</dbReference>
<accession>A0A2T2WGX6</accession>
<feature type="domain" description="Aldehyde dehydrogenase" evidence="5">
    <location>
        <begin position="20"/>
        <end position="477"/>
    </location>
</feature>
<evidence type="ECO:0000313" key="6">
    <source>
        <dbReference type="EMBL" id="PSR21486.1"/>
    </source>
</evidence>
<dbReference type="InterPro" id="IPR016163">
    <property type="entry name" value="Ald_DH_C"/>
</dbReference>
<evidence type="ECO:0000259" key="5">
    <source>
        <dbReference type="Pfam" id="PF00171"/>
    </source>
</evidence>
<dbReference type="Pfam" id="PF00171">
    <property type="entry name" value="Aldedh"/>
    <property type="match status" value="1"/>
</dbReference>
<evidence type="ECO:0000256" key="2">
    <source>
        <dbReference type="ARBA" id="ARBA00023002"/>
    </source>
</evidence>
<feature type="active site" evidence="3">
    <location>
        <position position="254"/>
    </location>
</feature>
<dbReference type="FunFam" id="3.40.309.10:FF:000012">
    <property type="entry name" value="Betaine aldehyde dehydrogenase"/>
    <property type="match status" value="1"/>
</dbReference>
<evidence type="ECO:0000313" key="7">
    <source>
        <dbReference type="Proteomes" id="UP000241848"/>
    </source>
</evidence>
<dbReference type="Gene3D" id="3.40.309.10">
    <property type="entry name" value="Aldehyde Dehydrogenase, Chain A, domain 2"/>
    <property type="match status" value="1"/>
</dbReference>
<dbReference type="SUPFAM" id="SSF53720">
    <property type="entry name" value="ALDH-like"/>
    <property type="match status" value="1"/>
</dbReference>
<dbReference type="FunFam" id="3.40.605.10:FF:000007">
    <property type="entry name" value="NAD/NADP-dependent betaine aldehyde dehydrogenase"/>
    <property type="match status" value="1"/>
</dbReference>
<comment type="caution">
    <text evidence="6">The sequence shown here is derived from an EMBL/GenBank/DDBJ whole genome shotgun (WGS) entry which is preliminary data.</text>
</comment>
<comment type="similarity">
    <text evidence="1 4">Belongs to the aldehyde dehydrogenase family.</text>
</comment>
<proteinExistence type="inferred from homology"/>
<dbReference type="GO" id="GO:0016620">
    <property type="term" value="F:oxidoreductase activity, acting on the aldehyde or oxo group of donors, NAD or NADP as acceptor"/>
    <property type="evidence" value="ECO:0007669"/>
    <property type="project" value="InterPro"/>
</dbReference>
<organism evidence="6 7">
    <name type="scientific">Sulfobacillus acidophilus</name>
    <dbReference type="NCBI Taxonomy" id="53633"/>
    <lineage>
        <taxon>Bacteria</taxon>
        <taxon>Bacillati</taxon>
        <taxon>Bacillota</taxon>
        <taxon>Clostridia</taxon>
        <taxon>Eubacteriales</taxon>
        <taxon>Clostridiales Family XVII. Incertae Sedis</taxon>
        <taxon>Sulfobacillus</taxon>
    </lineage>
</organism>
<reference evidence="6 7" key="1">
    <citation type="journal article" date="2014" name="BMC Genomics">
        <title>Comparison of environmental and isolate Sulfobacillus genomes reveals diverse carbon, sulfur, nitrogen, and hydrogen metabolisms.</title>
        <authorList>
            <person name="Justice N.B."/>
            <person name="Norman A."/>
            <person name="Brown C.T."/>
            <person name="Singh A."/>
            <person name="Thomas B.C."/>
            <person name="Banfield J.F."/>
        </authorList>
    </citation>
    <scope>NUCLEOTIDE SEQUENCE [LARGE SCALE GENOMIC DNA]</scope>
    <source>
        <strain evidence="6">AMDSBA3</strain>
    </source>
</reference>
<dbReference type="InterPro" id="IPR016162">
    <property type="entry name" value="Ald_DH_N"/>
</dbReference>
<dbReference type="Gene3D" id="3.40.605.10">
    <property type="entry name" value="Aldehyde Dehydrogenase, Chain A, domain 1"/>
    <property type="match status" value="1"/>
</dbReference>
<dbReference type="AlphaFoldDB" id="A0A2T2WGX6"/>
<protein>
    <submittedName>
        <fullName evidence="6">Aldehyde dehydrogenase</fullName>
    </submittedName>
</protein>
<evidence type="ECO:0000256" key="3">
    <source>
        <dbReference type="PROSITE-ProRule" id="PRU10007"/>
    </source>
</evidence>
<dbReference type="PROSITE" id="PS00687">
    <property type="entry name" value="ALDEHYDE_DEHYDR_GLU"/>
    <property type="match status" value="1"/>
</dbReference>
<gene>
    <name evidence="6" type="ORF">C7B45_10695</name>
</gene>
<dbReference type="InterPro" id="IPR015590">
    <property type="entry name" value="Aldehyde_DH_dom"/>
</dbReference>
<dbReference type="InterPro" id="IPR016161">
    <property type="entry name" value="Ald_DH/histidinol_DH"/>
</dbReference>